<dbReference type="InterPro" id="IPR007855">
    <property type="entry name" value="RDRP"/>
</dbReference>
<dbReference type="AlphaFoldDB" id="A0A7I4Z3R1"/>
<protein>
    <submittedName>
        <fullName evidence="3">RNA-directed RNA polymerase</fullName>
    </submittedName>
</protein>
<evidence type="ECO:0000259" key="1">
    <source>
        <dbReference type="Pfam" id="PF26253"/>
    </source>
</evidence>
<sequence length="184" mass="21334">MASFSTLSGHCSELCPSNFDPFGGNELKRVHSRRIRDEYAAQIQQLLDEYGVCDEASIVSGHIVTLKRLATMERDDYSFYHTDKIVELRYTRIYHQYRAYFFEEFGGEATVYQRDPSGRCSLRCDCAMEVKALQWYAICYADEPRHRPSFPCMSFPWVVWDVLCSFKRSKGHAPASRDCHLQSA</sequence>
<evidence type="ECO:0000313" key="2">
    <source>
        <dbReference type="Proteomes" id="UP000025227"/>
    </source>
</evidence>
<dbReference type="Pfam" id="PF26253">
    <property type="entry name" value="RdRP_head"/>
    <property type="match status" value="1"/>
</dbReference>
<dbReference type="OrthoDB" id="6513042at2759"/>
<organism evidence="2 3">
    <name type="scientific">Haemonchus contortus</name>
    <name type="common">Barber pole worm</name>
    <dbReference type="NCBI Taxonomy" id="6289"/>
    <lineage>
        <taxon>Eukaryota</taxon>
        <taxon>Metazoa</taxon>
        <taxon>Ecdysozoa</taxon>
        <taxon>Nematoda</taxon>
        <taxon>Chromadorea</taxon>
        <taxon>Rhabditida</taxon>
        <taxon>Rhabditina</taxon>
        <taxon>Rhabditomorpha</taxon>
        <taxon>Strongyloidea</taxon>
        <taxon>Trichostrongylidae</taxon>
        <taxon>Haemonchus</taxon>
    </lineage>
</organism>
<keyword evidence="2" id="KW-1185">Reference proteome</keyword>
<dbReference type="GO" id="GO:0031380">
    <property type="term" value="C:nuclear RNA-directed RNA polymerase complex"/>
    <property type="evidence" value="ECO:0007669"/>
    <property type="project" value="TreeGrafter"/>
</dbReference>
<feature type="domain" description="RDRP C-terminal head" evidence="1">
    <location>
        <begin position="33"/>
        <end position="169"/>
    </location>
</feature>
<dbReference type="WBParaSite" id="HCON_00179490-00001">
    <property type="protein sequence ID" value="HCON_00179490-00001"/>
    <property type="gene ID" value="HCON_00179490"/>
</dbReference>
<proteinExistence type="predicted"/>
<dbReference type="InterPro" id="IPR058752">
    <property type="entry name" value="RDRP_C_head"/>
</dbReference>
<dbReference type="GO" id="GO:0030422">
    <property type="term" value="P:siRNA processing"/>
    <property type="evidence" value="ECO:0007669"/>
    <property type="project" value="TreeGrafter"/>
</dbReference>
<dbReference type="GO" id="GO:0003968">
    <property type="term" value="F:RNA-directed RNA polymerase activity"/>
    <property type="evidence" value="ECO:0007669"/>
    <property type="project" value="InterPro"/>
</dbReference>
<dbReference type="Proteomes" id="UP000025227">
    <property type="component" value="Unplaced"/>
</dbReference>
<reference evidence="3" key="1">
    <citation type="submission" date="2020-12" db="UniProtKB">
        <authorList>
            <consortium name="WormBaseParasite"/>
        </authorList>
    </citation>
    <scope>IDENTIFICATION</scope>
    <source>
        <strain evidence="3">MHco3</strain>
    </source>
</reference>
<accession>A0A7I4Z3R1</accession>
<evidence type="ECO:0000313" key="3">
    <source>
        <dbReference type="WBParaSite" id="HCON_00179490-00001"/>
    </source>
</evidence>
<name>A0A7I4Z3R1_HAECO</name>
<dbReference type="PANTHER" id="PTHR23079:SF55">
    <property type="entry name" value="RNA-DIRECTED RNA POLYMERASE"/>
    <property type="match status" value="1"/>
</dbReference>
<dbReference type="PANTHER" id="PTHR23079">
    <property type="entry name" value="RNA-DEPENDENT RNA POLYMERASE"/>
    <property type="match status" value="1"/>
</dbReference>